<dbReference type="GO" id="GO:0016491">
    <property type="term" value="F:oxidoreductase activity"/>
    <property type="evidence" value="ECO:0007669"/>
    <property type="project" value="UniProtKB-KW"/>
</dbReference>
<evidence type="ECO:0000256" key="1">
    <source>
        <dbReference type="ARBA" id="ARBA00001974"/>
    </source>
</evidence>
<dbReference type="InterPro" id="IPR016166">
    <property type="entry name" value="FAD-bd_PCMH"/>
</dbReference>
<organism evidence="9">
    <name type="scientific">Colletotrichum graminicola (strain M1.001 / M2 / FGSC 10212)</name>
    <name type="common">Maize anthracnose fungus</name>
    <name type="synonym">Glomerella graminicola</name>
    <dbReference type="NCBI Taxonomy" id="645133"/>
    <lineage>
        <taxon>Eukaryota</taxon>
        <taxon>Fungi</taxon>
        <taxon>Dikarya</taxon>
        <taxon>Ascomycota</taxon>
        <taxon>Pezizomycotina</taxon>
        <taxon>Sordariomycetes</taxon>
        <taxon>Hypocreomycetidae</taxon>
        <taxon>Glomerellales</taxon>
        <taxon>Glomerellaceae</taxon>
        <taxon>Colletotrichum</taxon>
        <taxon>Colletotrichum graminicola species complex</taxon>
    </lineage>
</organism>
<evidence type="ECO:0000256" key="6">
    <source>
        <dbReference type="SAM" id="SignalP"/>
    </source>
</evidence>
<comment type="similarity">
    <text evidence="2">Belongs to the oxygen-dependent FAD-linked oxidoreductase family.</text>
</comment>
<dbReference type="Proteomes" id="UP000008782">
    <property type="component" value="Unassembled WGS sequence"/>
</dbReference>
<dbReference type="PANTHER" id="PTHR42973">
    <property type="entry name" value="BINDING OXIDOREDUCTASE, PUTATIVE (AFU_ORTHOLOGUE AFUA_1G17690)-RELATED"/>
    <property type="match status" value="1"/>
</dbReference>
<keyword evidence="9" id="KW-1185">Reference proteome</keyword>
<feature type="signal peptide" evidence="6">
    <location>
        <begin position="1"/>
        <end position="24"/>
    </location>
</feature>
<keyword evidence="3" id="KW-0285">Flavoprotein</keyword>
<keyword evidence="5" id="KW-0560">Oxidoreductase</keyword>
<protein>
    <submittedName>
        <fullName evidence="8">FAD binding domain-containing protein</fullName>
    </submittedName>
</protein>
<dbReference type="VEuPathDB" id="FungiDB:GLRG_01068"/>
<evidence type="ECO:0000256" key="2">
    <source>
        <dbReference type="ARBA" id="ARBA00005466"/>
    </source>
</evidence>
<keyword evidence="6" id="KW-0732">Signal</keyword>
<dbReference type="PANTHER" id="PTHR42973:SF39">
    <property type="entry name" value="FAD-BINDING PCMH-TYPE DOMAIN-CONTAINING PROTEIN"/>
    <property type="match status" value="1"/>
</dbReference>
<dbReference type="EMBL" id="GG697333">
    <property type="protein sequence ID" value="EFQ25924.1"/>
    <property type="molecule type" value="Genomic_DNA"/>
</dbReference>
<dbReference type="PROSITE" id="PS51387">
    <property type="entry name" value="FAD_PCMH"/>
    <property type="match status" value="1"/>
</dbReference>
<dbReference type="InterPro" id="IPR050416">
    <property type="entry name" value="FAD-linked_Oxidoreductase"/>
</dbReference>
<accession>E3Q5F7</accession>
<dbReference type="Gene3D" id="3.30.465.10">
    <property type="match status" value="2"/>
</dbReference>
<dbReference type="GeneID" id="24406433"/>
<dbReference type="eggNOG" id="ENOG502QTQH">
    <property type="taxonomic scope" value="Eukaryota"/>
</dbReference>
<dbReference type="OrthoDB" id="9983560at2759"/>
<dbReference type="Pfam" id="PF01565">
    <property type="entry name" value="FAD_binding_4"/>
    <property type="match status" value="1"/>
</dbReference>
<dbReference type="GO" id="GO:0071949">
    <property type="term" value="F:FAD binding"/>
    <property type="evidence" value="ECO:0007669"/>
    <property type="project" value="InterPro"/>
</dbReference>
<name>E3Q5F7_COLGM</name>
<dbReference type="InterPro" id="IPR016169">
    <property type="entry name" value="FAD-bd_PCMH_sub2"/>
</dbReference>
<dbReference type="SUPFAM" id="SSF56176">
    <property type="entry name" value="FAD-binding/transporter-associated domain-like"/>
    <property type="match status" value="1"/>
</dbReference>
<dbReference type="RefSeq" id="XP_008089944.1">
    <property type="nucleotide sequence ID" value="XM_008091753.1"/>
</dbReference>
<reference evidence="9" key="1">
    <citation type="journal article" date="2012" name="Nat. Genet.">
        <title>Lifestyle transitions in plant pathogenic Colletotrichum fungi deciphered by genome and transcriptome analyses.</title>
        <authorList>
            <person name="O'Connell R.J."/>
            <person name="Thon M.R."/>
            <person name="Hacquard S."/>
            <person name="Amyotte S.G."/>
            <person name="Kleemann J."/>
            <person name="Torres M.F."/>
            <person name="Damm U."/>
            <person name="Buiate E.A."/>
            <person name="Epstein L."/>
            <person name="Alkan N."/>
            <person name="Altmueller J."/>
            <person name="Alvarado-Balderrama L."/>
            <person name="Bauser C.A."/>
            <person name="Becker C."/>
            <person name="Birren B.W."/>
            <person name="Chen Z."/>
            <person name="Choi J."/>
            <person name="Crouch J.A."/>
            <person name="Duvick J.P."/>
            <person name="Farman M.A."/>
            <person name="Gan P."/>
            <person name="Heiman D."/>
            <person name="Henrissat B."/>
            <person name="Howard R.J."/>
            <person name="Kabbage M."/>
            <person name="Koch C."/>
            <person name="Kracher B."/>
            <person name="Kubo Y."/>
            <person name="Law A.D."/>
            <person name="Lebrun M.-H."/>
            <person name="Lee Y.-H."/>
            <person name="Miyara I."/>
            <person name="Moore N."/>
            <person name="Neumann U."/>
            <person name="Nordstroem K."/>
            <person name="Panaccione D.G."/>
            <person name="Panstruga R."/>
            <person name="Place M."/>
            <person name="Proctor R.H."/>
            <person name="Prusky D."/>
            <person name="Rech G."/>
            <person name="Reinhardt R."/>
            <person name="Rollins J.A."/>
            <person name="Rounsley S."/>
            <person name="Schardl C.L."/>
            <person name="Schwartz D.C."/>
            <person name="Shenoy N."/>
            <person name="Shirasu K."/>
            <person name="Sikhakolli U.R."/>
            <person name="Stueber K."/>
            <person name="Sukno S.A."/>
            <person name="Sweigard J.A."/>
            <person name="Takano Y."/>
            <person name="Takahara H."/>
            <person name="Trail F."/>
            <person name="van der Does H.C."/>
            <person name="Voll L.M."/>
            <person name="Will I."/>
            <person name="Young S."/>
            <person name="Zeng Q."/>
            <person name="Zhang J."/>
            <person name="Zhou S."/>
            <person name="Dickman M.B."/>
            <person name="Schulze-Lefert P."/>
            <person name="Ver Loren van Themaat E."/>
            <person name="Ma L.-J."/>
            <person name="Vaillancourt L.J."/>
        </authorList>
    </citation>
    <scope>NUCLEOTIDE SEQUENCE [LARGE SCALE GENOMIC DNA]</scope>
    <source>
        <strain evidence="9">M1.001 / M2 / FGSC 10212</strain>
    </source>
</reference>
<keyword evidence="4" id="KW-0274">FAD</keyword>
<dbReference type="InterPro" id="IPR036318">
    <property type="entry name" value="FAD-bd_PCMH-like_sf"/>
</dbReference>
<proteinExistence type="inferred from homology"/>
<evidence type="ECO:0000313" key="9">
    <source>
        <dbReference type="Proteomes" id="UP000008782"/>
    </source>
</evidence>
<feature type="chain" id="PRO_5003178218" evidence="6">
    <location>
        <begin position="25"/>
        <end position="596"/>
    </location>
</feature>
<gene>
    <name evidence="8" type="ORF">GLRG_01068</name>
</gene>
<evidence type="ECO:0000313" key="8">
    <source>
        <dbReference type="EMBL" id="EFQ25924.1"/>
    </source>
</evidence>
<dbReference type="InterPro" id="IPR012951">
    <property type="entry name" value="BBE"/>
</dbReference>
<dbReference type="STRING" id="645133.E3Q5F7"/>
<evidence type="ECO:0000256" key="4">
    <source>
        <dbReference type="ARBA" id="ARBA00022827"/>
    </source>
</evidence>
<sequence>MTPTFIVNLLAVACLSSTATPFTASNMVSYRENGTEYDCKCSPADGCWPKPSAWDKLNKTVGGSLVRHIPPAAVCYNQLRGVETYDAAKCAEATANWADEGWQIAQPASQLWTWGSNNTCELPTDPTSTCTLGNYPEFVIIAWTRDHVKAGVDFAKSNNLRLVIRNTGHDFQGRSAGAGSLAINTHNLKDISFVGNYTGPGDYNGPAITIGAGVQGFEISEAAHARDPPQNVVMGECNTVGVAGGYIGGGGHGPLTSIYGFAADQALSFEVLTASGHFTVANSNDNPDLFYALKGGGPGNYGVVLSVTLKTFPDITPGAALFLDVNATTGANFEQVTKAVNKLHEIGNQLVDNGLYGIYELYPPALGGALHVQPIMGMGKTAGELTAVIQPLLSYLDAESIPYDFGAREYPDYYTLYNDVFEPEAAGQNGLTGGWVFTHEDMANNQSAIAEAIQLALAPAQNQSGIIVSHFFDPGTKTMEAHSAMHPRWRGATMRTMAILPQPLDATWDVKMALNDLMVDTITEKFKKAGPNGLAYVNENYAFMKNWQDSFWGPIYPELVAAKKKWDPDGVFFSWSTPGSEEWNVVDYANRLCKAR</sequence>
<evidence type="ECO:0000259" key="7">
    <source>
        <dbReference type="PROSITE" id="PS51387"/>
    </source>
</evidence>
<dbReference type="HOGENOM" id="CLU_018354_4_2_1"/>
<dbReference type="AlphaFoldDB" id="E3Q5F7"/>
<comment type="cofactor">
    <cofactor evidence="1">
        <name>FAD</name>
        <dbReference type="ChEBI" id="CHEBI:57692"/>
    </cofactor>
</comment>
<dbReference type="InterPro" id="IPR006094">
    <property type="entry name" value="Oxid_FAD_bind_N"/>
</dbReference>
<evidence type="ECO:0000256" key="3">
    <source>
        <dbReference type="ARBA" id="ARBA00022630"/>
    </source>
</evidence>
<evidence type="ECO:0000256" key="5">
    <source>
        <dbReference type="ARBA" id="ARBA00023002"/>
    </source>
</evidence>
<feature type="domain" description="FAD-binding PCMH-type" evidence="7">
    <location>
        <begin position="132"/>
        <end position="314"/>
    </location>
</feature>
<dbReference type="Pfam" id="PF08031">
    <property type="entry name" value="BBE"/>
    <property type="match status" value="1"/>
</dbReference>